<sequence length="118" mass="13762">MIKQIETPADILGLEMSGKLKKEDFDKMKPLLEEHQKEKGSIKLLVIYHEFEWPTTEALKEDLKSYYNYDFEKIAFVSNTKLLREAADNVLSIMPGELQWKGFEPGEKKQAINWLQNA</sequence>
<protein>
    <submittedName>
        <fullName evidence="1">STAS/SEC14 domain-containing protein</fullName>
    </submittedName>
</protein>
<dbReference type="InterPro" id="IPR036513">
    <property type="entry name" value="STAS_dom_sf"/>
</dbReference>
<dbReference type="EMBL" id="JAVRHO010000002">
    <property type="protein sequence ID" value="MDT0645526.1"/>
    <property type="molecule type" value="Genomic_DNA"/>
</dbReference>
<evidence type="ECO:0000313" key="1">
    <source>
        <dbReference type="EMBL" id="MDT0645526.1"/>
    </source>
</evidence>
<dbReference type="InterPro" id="IPR021866">
    <property type="entry name" value="SpoIIAA-like"/>
</dbReference>
<proteinExistence type="predicted"/>
<dbReference type="Gene3D" id="3.40.50.10600">
    <property type="entry name" value="SpoIIaa-like domains"/>
    <property type="match status" value="1"/>
</dbReference>
<comment type="caution">
    <text evidence="1">The sequence shown here is derived from an EMBL/GenBank/DDBJ whole genome shotgun (WGS) entry which is preliminary data.</text>
</comment>
<dbReference type="RefSeq" id="WP_311493708.1">
    <property type="nucleotide sequence ID" value="NZ_JAVRHO010000002.1"/>
</dbReference>
<evidence type="ECO:0000313" key="2">
    <source>
        <dbReference type="Proteomes" id="UP001245285"/>
    </source>
</evidence>
<gene>
    <name evidence="1" type="ORF">RM545_02385</name>
</gene>
<accession>A0ABU3CGW8</accession>
<reference evidence="1 2" key="1">
    <citation type="submission" date="2023-09" db="EMBL/GenBank/DDBJ databases">
        <authorList>
            <person name="Rey-Velasco X."/>
        </authorList>
    </citation>
    <scope>NUCLEOTIDE SEQUENCE [LARGE SCALE GENOMIC DNA]</scope>
    <source>
        <strain evidence="1 2">F260</strain>
    </source>
</reference>
<dbReference type="InterPro" id="IPR038396">
    <property type="entry name" value="SpoIIAA-like_sf"/>
</dbReference>
<keyword evidence="2" id="KW-1185">Reference proteome</keyword>
<dbReference type="Proteomes" id="UP001245285">
    <property type="component" value="Unassembled WGS sequence"/>
</dbReference>
<organism evidence="1 2">
    <name type="scientific">Autumnicola lenta</name>
    <dbReference type="NCBI Taxonomy" id="3075593"/>
    <lineage>
        <taxon>Bacteria</taxon>
        <taxon>Pseudomonadati</taxon>
        <taxon>Bacteroidota</taxon>
        <taxon>Flavobacteriia</taxon>
        <taxon>Flavobacteriales</taxon>
        <taxon>Flavobacteriaceae</taxon>
        <taxon>Autumnicola</taxon>
    </lineage>
</organism>
<name>A0ABU3CGW8_9FLAO</name>
<dbReference type="Pfam" id="PF11964">
    <property type="entry name" value="SpoIIAA-like"/>
    <property type="match status" value="1"/>
</dbReference>
<dbReference type="SUPFAM" id="SSF52091">
    <property type="entry name" value="SpoIIaa-like"/>
    <property type="match status" value="1"/>
</dbReference>